<protein>
    <recommendedName>
        <fullName evidence="3">YmaF family protein</fullName>
    </recommendedName>
</protein>
<accession>A0A927WFL3</accession>
<evidence type="ECO:0000313" key="2">
    <source>
        <dbReference type="Proteomes" id="UP000768462"/>
    </source>
</evidence>
<proteinExistence type="predicted"/>
<reference evidence="1" key="1">
    <citation type="submission" date="2019-04" db="EMBL/GenBank/DDBJ databases">
        <title>Evolution of Biomass-Degrading Anaerobic Consortia Revealed by Metagenomics.</title>
        <authorList>
            <person name="Peng X."/>
        </authorList>
    </citation>
    <scope>NUCLEOTIDE SEQUENCE</scope>
    <source>
        <strain evidence="1">SIG254</strain>
    </source>
</reference>
<dbReference type="AlphaFoldDB" id="A0A927WFL3"/>
<gene>
    <name evidence="1" type="ORF">E7215_14175</name>
</gene>
<dbReference type="Proteomes" id="UP000768462">
    <property type="component" value="Unassembled WGS sequence"/>
</dbReference>
<evidence type="ECO:0000313" key="1">
    <source>
        <dbReference type="EMBL" id="MBE6061299.1"/>
    </source>
</evidence>
<organism evidence="1 2">
    <name type="scientific">Clostridium sulfidigenes</name>
    <dbReference type="NCBI Taxonomy" id="318464"/>
    <lineage>
        <taxon>Bacteria</taxon>
        <taxon>Bacillati</taxon>
        <taxon>Bacillota</taxon>
        <taxon>Clostridia</taxon>
        <taxon>Eubacteriales</taxon>
        <taxon>Clostridiaceae</taxon>
        <taxon>Clostridium</taxon>
    </lineage>
</organism>
<dbReference type="EMBL" id="SVCM01000161">
    <property type="protein sequence ID" value="MBE6061299.1"/>
    <property type="molecule type" value="Genomic_DNA"/>
</dbReference>
<dbReference type="Pfam" id="PF12788">
    <property type="entry name" value="YmaF"/>
    <property type="match status" value="1"/>
</dbReference>
<name>A0A927WFL3_9CLOT</name>
<comment type="caution">
    <text evidence="1">The sequence shown here is derived from an EMBL/GenBank/DDBJ whole genome shotgun (WGS) entry which is preliminary data.</text>
</comment>
<evidence type="ECO:0008006" key="3">
    <source>
        <dbReference type="Google" id="ProtNLM"/>
    </source>
</evidence>
<sequence length="163" mass="18926">MYNNYDNYNDAFEDYEDYECYPSYSNYECNASNDYVKHNKCNNSNSNTSNDSCRHEVQTHVHEYNGSTKSGCVDCSNIHNHRFAGVTGEAIPYRNSHVHKLETNTDFYNHYHEICDTTGPAIYVGNGKHVHFVKGRTSRDNDHTHEYIFATLIEAPTFFQNKK</sequence>
<dbReference type="InterPro" id="IPR024307">
    <property type="entry name" value="YmaF"/>
</dbReference>